<accession>A0A3S5CRT1</accession>
<gene>
    <name evidence="2" type="ORF">PXEA_LOCUS36294</name>
</gene>
<sequence length="40" mass="4680">MGSHLLFAWLRRLLPLHRSASFAAHESPFRRHVCAYKCGR</sequence>
<keyword evidence="1" id="KW-0732">Signal</keyword>
<reference evidence="2" key="1">
    <citation type="submission" date="2018-11" db="EMBL/GenBank/DDBJ databases">
        <authorList>
            <consortium name="Pathogen Informatics"/>
        </authorList>
    </citation>
    <scope>NUCLEOTIDE SEQUENCE</scope>
</reference>
<feature type="signal peptide" evidence="1">
    <location>
        <begin position="1"/>
        <end position="19"/>
    </location>
</feature>
<evidence type="ECO:0000256" key="1">
    <source>
        <dbReference type="SAM" id="SignalP"/>
    </source>
</evidence>
<protein>
    <submittedName>
        <fullName evidence="2">Uncharacterized protein</fullName>
    </submittedName>
</protein>
<dbReference type="AlphaFoldDB" id="A0A3S5CRT1"/>
<feature type="chain" id="PRO_5018747555" evidence="1">
    <location>
        <begin position="20"/>
        <end position="40"/>
    </location>
</feature>
<dbReference type="EMBL" id="CAAALY010277103">
    <property type="protein sequence ID" value="VEL42854.1"/>
    <property type="molecule type" value="Genomic_DNA"/>
</dbReference>
<dbReference type="Proteomes" id="UP000784294">
    <property type="component" value="Unassembled WGS sequence"/>
</dbReference>
<keyword evidence="3" id="KW-1185">Reference proteome</keyword>
<evidence type="ECO:0000313" key="3">
    <source>
        <dbReference type="Proteomes" id="UP000784294"/>
    </source>
</evidence>
<comment type="caution">
    <text evidence="2">The sequence shown here is derived from an EMBL/GenBank/DDBJ whole genome shotgun (WGS) entry which is preliminary data.</text>
</comment>
<organism evidence="2 3">
    <name type="scientific">Protopolystoma xenopodis</name>
    <dbReference type="NCBI Taxonomy" id="117903"/>
    <lineage>
        <taxon>Eukaryota</taxon>
        <taxon>Metazoa</taxon>
        <taxon>Spiralia</taxon>
        <taxon>Lophotrochozoa</taxon>
        <taxon>Platyhelminthes</taxon>
        <taxon>Monogenea</taxon>
        <taxon>Polyopisthocotylea</taxon>
        <taxon>Polystomatidea</taxon>
        <taxon>Polystomatidae</taxon>
        <taxon>Protopolystoma</taxon>
    </lineage>
</organism>
<evidence type="ECO:0000313" key="2">
    <source>
        <dbReference type="EMBL" id="VEL42854.1"/>
    </source>
</evidence>
<name>A0A3S5CRT1_9PLAT</name>
<proteinExistence type="predicted"/>